<dbReference type="Gene3D" id="6.20.200.20">
    <property type="match status" value="3"/>
</dbReference>
<evidence type="ECO:0000259" key="1">
    <source>
        <dbReference type="PROSITE" id="PS50184"/>
    </source>
</evidence>
<name>A0A3Q1EVU2_9TELE</name>
<dbReference type="InParanoid" id="A0A3Q1EVU2"/>
<dbReference type="GeneTree" id="ENSGT00940000163761"/>
<dbReference type="SUPFAM" id="SSF57603">
    <property type="entry name" value="FnI-like domain"/>
    <property type="match status" value="4"/>
</dbReference>
<dbReference type="PROSITE" id="PS50184">
    <property type="entry name" value="VWFC_2"/>
    <property type="match status" value="3"/>
</dbReference>
<dbReference type="Pfam" id="PF23334">
    <property type="entry name" value="VWC2L_2nd"/>
    <property type="match status" value="1"/>
</dbReference>
<feature type="domain" description="VWFC" evidence="1">
    <location>
        <begin position="163"/>
        <end position="223"/>
    </location>
</feature>
<keyword evidence="3" id="KW-1185">Reference proteome</keyword>
<dbReference type="PROSITE" id="PS01208">
    <property type="entry name" value="VWFC_1"/>
    <property type="match status" value="2"/>
</dbReference>
<reference evidence="2" key="2">
    <citation type="submission" date="2025-09" db="UniProtKB">
        <authorList>
            <consortium name="Ensembl"/>
        </authorList>
    </citation>
    <scope>IDENTIFICATION</scope>
</reference>
<dbReference type="SMART" id="SM00215">
    <property type="entry name" value="VWC_out"/>
    <property type="match status" value="3"/>
</dbReference>
<accession>A0A3Q1EVU2</accession>
<dbReference type="InterPro" id="IPR052624">
    <property type="entry name" value="CRIM1"/>
</dbReference>
<dbReference type="Ensembl" id="ENSAPOT00000001804.1">
    <property type="protein sequence ID" value="ENSAPOP00000009286.1"/>
    <property type="gene ID" value="ENSAPOG00000011578.1"/>
</dbReference>
<dbReference type="Proteomes" id="UP000257200">
    <property type="component" value="Unplaced"/>
</dbReference>
<dbReference type="InterPro" id="IPR001007">
    <property type="entry name" value="VWF_dom"/>
</dbReference>
<evidence type="ECO:0000313" key="3">
    <source>
        <dbReference type="Proteomes" id="UP000257200"/>
    </source>
</evidence>
<feature type="domain" description="VWFC" evidence="1">
    <location>
        <begin position="101"/>
        <end position="161"/>
    </location>
</feature>
<dbReference type="AlphaFoldDB" id="A0A3Q1EVU2"/>
<dbReference type="PANTHER" id="PTHR46439">
    <property type="entry name" value="CYSTEINE-RICH MOTOR NEURON 1 PROTEIN"/>
    <property type="match status" value="1"/>
</dbReference>
<sequence>PPLSLSSLPVFIRVPFFSFQGERLRIPANKCCPECVSSSQSSCHYEGVTYGWSPSSCSLCVCSRGSVSCSAKPCPQLTCPPDQSLFTPEGECCPKCGRNGASCSWQGAPYRDGQQWNPSSCSRCFCSDGQVQCSVAECRQVACKPDENLVIPAGQCCPQCVSNPCLSAGKQYQHGQQWRKDDCTTCVCDRGQSRCNTDTCGPVTCDKGQTKVRRAGSCCDECAAAKGSCLYQGAVRYHGDMWNATGCEFCSCDRGQVLCQRAECGRVACPQVSKKRG</sequence>
<dbReference type="Gene3D" id="2.10.70.10">
    <property type="entry name" value="Complement Module, domain 1"/>
    <property type="match status" value="1"/>
</dbReference>
<organism evidence="2 3">
    <name type="scientific">Acanthochromis polyacanthus</name>
    <name type="common">spiny chromis</name>
    <dbReference type="NCBI Taxonomy" id="80966"/>
    <lineage>
        <taxon>Eukaryota</taxon>
        <taxon>Metazoa</taxon>
        <taxon>Chordata</taxon>
        <taxon>Craniata</taxon>
        <taxon>Vertebrata</taxon>
        <taxon>Euteleostomi</taxon>
        <taxon>Actinopterygii</taxon>
        <taxon>Neopterygii</taxon>
        <taxon>Teleostei</taxon>
        <taxon>Neoteleostei</taxon>
        <taxon>Acanthomorphata</taxon>
        <taxon>Ovalentaria</taxon>
        <taxon>Pomacentridae</taxon>
        <taxon>Acanthochromis</taxon>
    </lineage>
</organism>
<evidence type="ECO:0000313" key="2">
    <source>
        <dbReference type="Ensembl" id="ENSAPOP00000009286.1"/>
    </source>
</evidence>
<dbReference type="SMART" id="SM00214">
    <property type="entry name" value="VWC"/>
    <property type="match status" value="4"/>
</dbReference>
<dbReference type="STRING" id="80966.ENSAPOP00000009286"/>
<proteinExistence type="predicted"/>
<protein>
    <recommendedName>
        <fullName evidence="1">VWFC domain-containing protein</fullName>
    </recommendedName>
</protein>
<dbReference type="Pfam" id="PF00093">
    <property type="entry name" value="VWC"/>
    <property type="match status" value="3"/>
</dbReference>
<feature type="domain" description="VWFC" evidence="1">
    <location>
        <begin position="52"/>
        <end position="97"/>
    </location>
</feature>
<reference evidence="2" key="1">
    <citation type="submission" date="2025-08" db="UniProtKB">
        <authorList>
            <consortium name="Ensembl"/>
        </authorList>
    </citation>
    <scope>IDENTIFICATION</scope>
</reference>